<evidence type="ECO:0000256" key="1">
    <source>
        <dbReference type="SAM" id="SignalP"/>
    </source>
</evidence>
<organism evidence="3 4">
    <name type="scientific">Isoalcanivorax beigongshangi</name>
    <dbReference type="NCBI Taxonomy" id="3238810"/>
    <lineage>
        <taxon>Bacteria</taxon>
        <taxon>Pseudomonadati</taxon>
        <taxon>Pseudomonadota</taxon>
        <taxon>Gammaproteobacteria</taxon>
        <taxon>Oceanospirillales</taxon>
        <taxon>Alcanivoracaceae</taxon>
        <taxon>Isoalcanivorax</taxon>
    </lineage>
</organism>
<feature type="domain" description="DUF6160" evidence="2">
    <location>
        <begin position="1"/>
        <end position="108"/>
    </location>
</feature>
<reference evidence="3 4" key="1">
    <citation type="submission" date="2024-07" db="EMBL/GenBank/DDBJ databases">
        <authorList>
            <person name="Ren Q."/>
        </authorList>
    </citation>
    <scope>NUCLEOTIDE SEQUENCE [LARGE SCALE GENOMIC DNA]</scope>
    <source>
        <strain evidence="3 4">REN37</strain>
    </source>
</reference>
<dbReference type="Proteomes" id="UP001562065">
    <property type="component" value="Unassembled WGS sequence"/>
</dbReference>
<proteinExistence type="predicted"/>
<comment type="caution">
    <text evidence="3">The sequence shown here is derived from an EMBL/GenBank/DDBJ whole genome shotgun (WGS) entry which is preliminary data.</text>
</comment>
<sequence length="277" mass="27305">MKAFRKLALVSAIAALPVAGQAMQALDDTALSGVTGQDGLVINLNIDQTLNLLIEDTTGLNGVTTSLVADNAGGILISGMHIKGDVALDVDTAANQAGGVLRLGINVTGLELETGDIRIVDMGRAADSSHQAADAALATAAFGDTSTPILDSMTINMSSLGLEVQLGAAAENLVAITDGNVGNITINNFGLNDAGGGGKLGVGEIKIANLDITGTSISINDGAGSNPEGLTIGLNGSVGLVSLDKVSLGASGTAASIGNVYVGGLTLNGTNITVAGK</sequence>
<evidence type="ECO:0000259" key="2">
    <source>
        <dbReference type="Pfam" id="PF19657"/>
    </source>
</evidence>
<feature type="chain" id="PRO_5045965038" evidence="1">
    <location>
        <begin position="25"/>
        <end position="277"/>
    </location>
</feature>
<gene>
    <name evidence="3" type="ORF">AB5I84_07575</name>
</gene>
<dbReference type="InterPro" id="IPR046158">
    <property type="entry name" value="DUF6160"/>
</dbReference>
<feature type="signal peptide" evidence="1">
    <location>
        <begin position="1"/>
        <end position="24"/>
    </location>
</feature>
<evidence type="ECO:0000313" key="3">
    <source>
        <dbReference type="EMBL" id="MEY1662007.1"/>
    </source>
</evidence>
<protein>
    <submittedName>
        <fullName evidence="3">DUF6160 family protein</fullName>
    </submittedName>
</protein>
<keyword evidence="1" id="KW-0732">Signal</keyword>
<keyword evidence="4" id="KW-1185">Reference proteome</keyword>
<name>A0ABV4AHS4_9GAMM</name>
<evidence type="ECO:0000313" key="4">
    <source>
        <dbReference type="Proteomes" id="UP001562065"/>
    </source>
</evidence>
<dbReference type="EMBL" id="JBGCUO010000001">
    <property type="protein sequence ID" value="MEY1662007.1"/>
    <property type="molecule type" value="Genomic_DNA"/>
</dbReference>
<dbReference type="RefSeq" id="WP_369455252.1">
    <property type="nucleotide sequence ID" value="NZ_JBGCUO010000001.1"/>
</dbReference>
<dbReference type="Pfam" id="PF19657">
    <property type="entry name" value="DUF6160"/>
    <property type="match status" value="1"/>
</dbReference>
<accession>A0ABV4AHS4</accession>